<reference evidence="2 3" key="1">
    <citation type="submission" date="2016-04" db="EMBL/GenBank/DDBJ databases">
        <title>Complete genome sequence and analysis of deep-sea sediment isolate, Amycolatopsis sp. WP1.</title>
        <authorList>
            <person name="Wang H."/>
            <person name="Chen S."/>
            <person name="Wu Q."/>
        </authorList>
    </citation>
    <scope>NUCLEOTIDE SEQUENCE [LARGE SCALE GENOMIC DNA]</scope>
    <source>
        <strain evidence="2 3">WP1</strain>
    </source>
</reference>
<dbReference type="OrthoDB" id="3619627at2"/>
<dbReference type="PROSITE" id="PS51257">
    <property type="entry name" value="PROKAR_LIPOPROTEIN"/>
    <property type="match status" value="1"/>
</dbReference>
<feature type="chain" id="PRO_5016740249" description="GerMN domain-containing protein" evidence="1">
    <location>
        <begin position="22"/>
        <end position="150"/>
    </location>
</feature>
<sequence length="150" mass="15600">MRRVLGAVLLLCLLTACGVRPTDGPIPAGPGPAFPASNRAEMTLYFLLDDRIYPISRSTPGLASPESVLTALVRGPNAEEQKRGLSTHIPTGGKVAFTGQLAVSLPVPLEQVPETAFDQLSCTTVATGLWGALRVTGTNGSRDLFGCPAG</sequence>
<name>A0A344LCK8_9PSEU</name>
<dbReference type="KEGG" id="aab:A4R43_27590"/>
<organism evidence="2 3">
    <name type="scientific">Amycolatopsis albispora</name>
    <dbReference type="NCBI Taxonomy" id="1804986"/>
    <lineage>
        <taxon>Bacteria</taxon>
        <taxon>Bacillati</taxon>
        <taxon>Actinomycetota</taxon>
        <taxon>Actinomycetes</taxon>
        <taxon>Pseudonocardiales</taxon>
        <taxon>Pseudonocardiaceae</taxon>
        <taxon>Amycolatopsis</taxon>
    </lineage>
</organism>
<dbReference type="Proteomes" id="UP000250434">
    <property type="component" value="Chromosome"/>
</dbReference>
<keyword evidence="3" id="KW-1185">Reference proteome</keyword>
<evidence type="ECO:0008006" key="4">
    <source>
        <dbReference type="Google" id="ProtNLM"/>
    </source>
</evidence>
<gene>
    <name evidence="2" type="ORF">A4R43_27590</name>
</gene>
<feature type="signal peptide" evidence="1">
    <location>
        <begin position="1"/>
        <end position="21"/>
    </location>
</feature>
<dbReference type="EMBL" id="CP015163">
    <property type="protein sequence ID" value="AXB45782.1"/>
    <property type="molecule type" value="Genomic_DNA"/>
</dbReference>
<proteinExistence type="predicted"/>
<evidence type="ECO:0000256" key="1">
    <source>
        <dbReference type="SAM" id="SignalP"/>
    </source>
</evidence>
<evidence type="ECO:0000313" key="2">
    <source>
        <dbReference type="EMBL" id="AXB45782.1"/>
    </source>
</evidence>
<accession>A0A344LCK8</accession>
<evidence type="ECO:0000313" key="3">
    <source>
        <dbReference type="Proteomes" id="UP000250434"/>
    </source>
</evidence>
<protein>
    <recommendedName>
        <fullName evidence="4">GerMN domain-containing protein</fullName>
    </recommendedName>
</protein>
<dbReference type="RefSeq" id="WP_113695017.1">
    <property type="nucleotide sequence ID" value="NZ_CP015163.1"/>
</dbReference>
<keyword evidence="1" id="KW-0732">Signal</keyword>
<dbReference type="AlphaFoldDB" id="A0A344LCK8"/>